<proteinExistence type="predicted"/>
<evidence type="ECO:0000313" key="3">
    <source>
        <dbReference type="Proteomes" id="UP000237105"/>
    </source>
</evidence>
<name>A0A2P5D5J3_PARAD</name>
<dbReference type="Proteomes" id="UP000237105">
    <property type="component" value="Unassembled WGS sequence"/>
</dbReference>
<protein>
    <submittedName>
        <fullName evidence="2">Uncharacterized protein</fullName>
    </submittedName>
</protein>
<reference evidence="3" key="1">
    <citation type="submission" date="2016-06" db="EMBL/GenBank/DDBJ databases">
        <title>Parallel loss of symbiosis genes in relatives of nitrogen-fixing non-legume Parasponia.</title>
        <authorList>
            <person name="Van Velzen R."/>
            <person name="Holmer R."/>
            <person name="Bu F."/>
            <person name="Rutten L."/>
            <person name="Van Zeijl A."/>
            <person name="Liu W."/>
            <person name="Santuari L."/>
            <person name="Cao Q."/>
            <person name="Sharma T."/>
            <person name="Shen D."/>
            <person name="Roswanjaya Y."/>
            <person name="Wardhani T."/>
            <person name="Kalhor M.S."/>
            <person name="Jansen J."/>
            <person name="Van den Hoogen J."/>
            <person name="Gungor B."/>
            <person name="Hartog M."/>
            <person name="Hontelez J."/>
            <person name="Verver J."/>
            <person name="Yang W.-C."/>
            <person name="Schijlen E."/>
            <person name="Repin R."/>
            <person name="Schilthuizen M."/>
            <person name="Schranz E."/>
            <person name="Heidstra R."/>
            <person name="Miyata K."/>
            <person name="Fedorova E."/>
            <person name="Kohlen W."/>
            <person name="Bisseling T."/>
            <person name="Smit S."/>
            <person name="Geurts R."/>
        </authorList>
    </citation>
    <scope>NUCLEOTIDE SEQUENCE [LARGE SCALE GENOMIC DNA]</scope>
    <source>
        <strain evidence="3">cv. WU1-14</strain>
    </source>
</reference>
<dbReference type="OrthoDB" id="10444556at2759"/>
<evidence type="ECO:0000256" key="1">
    <source>
        <dbReference type="SAM" id="MobiDB-lite"/>
    </source>
</evidence>
<sequence length="133" mass="14927">MEDPSMSYVIDAIHRIGAEYRGLKEQLRGVRGEIKLHFQDNKRRDAKRTRFQNGVFDIILRSRNSSNIGSQSLPENCSTEHVDFNNNEARVCESESLSYGSEKKESSPSCGRGTFKTEDGDAGSKSLGKRPLD</sequence>
<keyword evidence="3" id="KW-1185">Reference proteome</keyword>
<evidence type="ECO:0000313" key="2">
    <source>
        <dbReference type="EMBL" id="PON68526.1"/>
    </source>
</evidence>
<comment type="caution">
    <text evidence="2">The sequence shown here is derived from an EMBL/GenBank/DDBJ whole genome shotgun (WGS) entry which is preliminary data.</text>
</comment>
<feature type="region of interest" description="Disordered" evidence="1">
    <location>
        <begin position="95"/>
        <end position="133"/>
    </location>
</feature>
<dbReference type="AlphaFoldDB" id="A0A2P5D5J3"/>
<gene>
    <name evidence="2" type="ORF">PanWU01x14_094970</name>
</gene>
<organism evidence="2 3">
    <name type="scientific">Parasponia andersonii</name>
    <name type="common">Sponia andersonii</name>
    <dbReference type="NCBI Taxonomy" id="3476"/>
    <lineage>
        <taxon>Eukaryota</taxon>
        <taxon>Viridiplantae</taxon>
        <taxon>Streptophyta</taxon>
        <taxon>Embryophyta</taxon>
        <taxon>Tracheophyta</taxon>
        <taxon>Spermatophyta</taxon>
        <taxon>Magnoliopsida</taxon>
        <taxon>eudicotyledons</taxon>
        <taxon>Gunneridae</taxon>
        <taxon>Pentapetalae</taxon>
        <taxon>rosids</taxon>
        <taxon>fabids</taxon>
        <taxon>Rosales</taxon>
        <taxon>Cannabaceae</taxon>
        <taxon>Parasponia</taxon>
    </lineage>
</organism>
<dbReference type="EMBL" id="JXTB01000062">
    <property type="protein sequence ID" value="PON68526.1"/>
    <property type="molecule type" value="Genomic_DNA"/>
</dbReference>
<accession>A0A2P5D5J3</accession>